<keyword evidence="3" id="KW-0804">Transcription</keyword>
<evidence type="ECO:0000313" key="8">
    <source>
        <dbReference type="EMBL" id="WXX23849.1"/>
    </source>
</evidence>
<dbReference type="PROSITE" id="PS51078">
    <property type="entry name" value="ICLR_ED"/>
    <property type="match status" value="1"/>
</dbReference>
<dbReference type="InterPro" id="IPR005471">
    <property type="entry name" value="Tscrpt_reg_IclR_N"/>
</dbReference>
<evidence type="ECO:0000313" key="9">
    <source>
        <dbReference type="Proteomes" id="UP000829560"/>
    </source>
</evidence>
<dbReference type="AlphaFoldDB" id="A0AAU6PU33"/>
<dbReference type="Pfam" id="PF01614">
    <property type="entry name" value="IclR_C"/>
    <property type="match status" value="1"/>
</dbReference>
<dbReference type="InterPro" id="IPR050707">
    <property type="entry name" value="HTH_MetabolicPath_Reg"/>
</dbReference>
<name>A0AAU6PU33_9GAMM</name>
<dbReference type="InterPro" id="IPR036390">
    <property type="entry name" value="WH_DNA-bd_sf"/>
</dbReference>
<dbReference type="Gene3D" id="1.10.10.10">
    <property type="entry name" value="Winged helix-like DNA-binding domain superfamily/Winged helix DNA-binding domain"/>
    <property type="match status" value="1"/>
</dbReference>
<proteinExistence type="predicted"/>
<dbReference type="RefSeq" id="WP_011960756.1">
    <property type="nucleotide sequence ID" value="NZ_CP093310.2"/>
</dbReference>
<dbReference type="EMBL" id="CP093310">
    <property type="protein sequence ID" value="WXX23849.1"/>
    <property type="molecule type" value="Genomic_DNA"/>
</dbReference>
<dbReference type="InterPro" id="IPR014757">
    <property type="entry name" value="Tscrpt_reg_IclR_C"/>
</dbReference>
<dbReference type="KEGG" id="prae:MN210_18830"/>
<evidence type="ECO:0000256" key="1">
    <source>
        <dbReference type="ARBA" id="ARBA00023015"/>
    </source>
</evidence>
<dbReference type="GO" id="GO:0003677">
    <property type="term" value="F:DNA binding"/>
    <property type="evidence" value="ECO:0007669"/>
    <property type="project" value="UniProtKB-KW"/>
</dbReference>
<reference evidence="8" key="1">
    <citation type="submission" date="2024-03" db="EMBL/GenBank/DDBJ databases">
        <title>Psychrobacter raelis sp. nov. isolated from a dog with peritonitis.</title>
        <authorList>
            <person name="Schiavone A."/>
            <person name="Manzulli V."/>
            <person name="Camarda A."/>
            <person name="Cafiero M.A."/>
            <person name="Vasco I."/>
            <person name="Marino L."/>
            <person name="Pennuzzi G."/>
            <person name="Serrecchia L."/>
            <person name="Galante D."/>
            <person name="Pugliese N."/>
        </authorList>
    </citation>
    <scope>NUCLEOTIDE SEQUENCE</scope>
    <source>
        <strain evidence="8">PraFG1</strain>
    </source>
</reference>
<dbReference type="InterPro" id="IPR036388">
    <property type="entry name" value="WH-like_DNA-bd_sf"/>
</dbReference>
<dbReference type="GO" id="GO:0003700">
    <property type="term" value="F:DNA-binding transcription factor activity"/>
    <property type="evidence" value="ECO:0007669"/>
    <property type="project" value="TreeGrafter"/>
</dbReference>
<evidence type="ECO:0000259" key="7">
    <source>
        <dbReference type="PROSITE" id="PS51078"/>
    </source>
</evidence>
<keyword evidence="1" id="KW-0805">Transcription regulation</keyword>
<protein>
    <recommendedName>
        <fullName evidence="4">HTH-type transcriptional repressor AllR</fullName>
    </recommendedName>
    <alternativeName>
        <fullName evidence="5">Negative regulator of allantoin and glyoxylate utilization operons</fullName>
    </alternativeName>
</protein>
<dbReference type="PANTHER" id="PTHR30136:SF24">
    <property type="entry name" value="HTH-TYPE TRANSCRIPTIONAL REPRESSOR ALLR"/>
    <property type="match status" value="1"/>
</dbReference>
<evidence type="ECO:0000256" key="5">
    <source>
        <dbReference type="ARBA" id="ARBA00042627"/>
    </source>
</evidence>
<keyword evidence="9" id="KW-1185">Reference proteome</keyword>
<dbReference type="Pfam" id="PF09339">
    <property type="entry name" value="HTH_IclR"/>
    <property type="match status" value="1"/>
</dbReference>
<dbReference type="InterPro" id="IPR029016">
    <property type="entry name" value="GAF-like_dom_sf"/>
</dbReference>
<evidence type="ECO:0000259" key="6">
    <source>
        <dbReference type="PROSITE" id="PS51077"/>
    </source>
</evidence>
<dbReference type="Proteomes" id="UP000829560">
    <property type="component" value="Chromosome"/>
</dbReference>
<dbReference type="GO" id="GO:0045892">
    <property type="term" value="P:negative regulation of DNA-templated transcription"/>
    <property type="evidence" value="ECO:0007669"/>
    <property type="project" value="TreeGrafter"/>
</dbReference>
<evidence type="ECO:0000256" key="4">
    <source>
        <dbReference type="ARBA" id="ARBA00040379"/>
    </source>
</evidence>
<feature type="domain" description="HTH iclR-type" evidence="6">
    <location>
        <begin position="12"/>
        <end position="73"/>
    </location>
</feature>
<dbReference type="SUPFAM" id="SSF55781">
    <property type="entry name" value="GAF domain-like"/>
    <property type="match status" value="1"/>
</dbReference>
<dbReference type="PANTHER" id="PTHR30136">
    <property type="entry name" value="HELIX-TURN-HELIX TRANSCRIPTIONAL REGULATOR, ICLR FAMILY"/>
    <property type="match status" value="1"/>
</dbReference>
<dbReference type="PROSITE" id="PS51077">
    <property type="entry name" value="HTH_ICLR"/>
    <property type="match status" value="1"/>
</dbReference>
<evidence type="ECO:0000256" key="3">
    <source>
        <dbReference type="ARBA" id="ARBA00023163"/>
    </source>
</evidence>
<sequence length="259" mass="28693">MKDNTSKPSVSVPAIDKMCLILDLITEANYPLTSAEIASQLSLPKSSTHNILQSLLAKHLVFKDRDNRFHLGSYLLYWAGKYEKQHSIIDVFHEVIVNHPTLLQHTVTLSKIDGKEVVFLACHESPAPLGFTFRSGVRVPAPFSATGKAMLSTYDNSTITQLFEQQMPAPYTSRSVQQLDVLLKELQQVRDTGISLDDGQLREGMYCLGTCVVDTEGQPIAGMAISFVKEEYEKQREGVSQALLALAKDISQRLGVSSH</sequence>
<gene>
    <name evidence="8" type="ORF">MN210_18830</name>
</gene>
<evidence type="ECO:0000256" key="2">
    <source>
        <dbReference type="ARBA" id="ARBA00023125"/>
    </source>
</evidence>
<dbReference type="SMART" id="SM00346">
    <property type="entry name" value="HTH_ICLR"/>
    <property type="match status" value="1"/>
</dbReference>
<accession>A0AAU6PU33</accession>
<organism evidence="8 9">
    <name type="scientific">Psychrobacter raelei</name>
    <dbReference type="NCBI Taxonomy" id="2565531"/>
    <lineage>
        <taxon>Bacteria</taxon>
        <taxon>Pseudomonadati</taxon>
        <taxon>Pseudomonadota</taxon>
        <taxon>Gammaproteobacteria</taxon>
        <taxon>Moraxellales</taxon>
        <taxon>Moraxellaceae</taxon>
        <taxon>Psychrobacter</taxon>
    </lineage>
</organism>
<keyword evidence="2" id="KW-0238">DNA-binding</keyword>
<dbReference type="Gene3D" id="3.30.450.40">
    <property type="match status" value="1"/>
</dbReference>
<feature type="domain" description="IclR-ED" evidence="7">
    <location>
        <begin position="74"/>
        <end position="256"/>
    </location>
</feature>
<dbReference type="SUPFAM" id="SSF46785">
    <property type="entry name" value="Winged helix' DNA-binding domain"/>
    <property type="match status" value="1"/>
</dbReference>